<dbReference type="PANTHER" id="PTHR12151:SF25">
    <property type="entry name" value="LINALOOL DEHYDRATASE_ISOMERASE DOMAIN-CONTAINING PROTEIN"/>
    <property type="match status" value="1"/>
</dbReference>
<sequence>MPRGFWLGVGIGLLLVAAAGAVKIALDARAESLPVYMTVPDWPFTDQEGRTFWLGQTRGRVVVLGMIYTHCPDVCPLITARMRELQERVAAEGLSDQVFFVTITFDPERDTPEVLRRYARARKVDFTNWAFLTGDPSTIRHLTEALGIYTERVYVIDGTPAATPGGGAGAATYFINHTDRIFLVDRQGRVRALLPGSRTELPEAMEKIRRLVRERPASSALLPMRVALRSSF</sequence>
<dbReference type="RefSeq" id="WP_159461727.1">
    <property type="nucleotide sequence ID" value="NZ_FYEK01000044.1"/>
</dbReference>
<keyword evidence="4" id="KW-1015">Disulfide bond</keyword>
<evidence type="ECO:0000256" key="2">
    <source>
        <dbReference type="ARBA" id="ARBA00023008"/>
    </source>
</evidence>
<dbReference type="InterPro" id="IPR013766">
    <property type="entry name" value="Thioredoxin_domain"/>
</dbReference>
<dbReference type="InParanoid" id="A0A212REV0"/>
<feature type="binding site" evidence="3">
    <location>
        <position position="75"/>
    </location>
    <ligand>
        <name>Cu cation</name>
        <dbReference type="ChEBI" id="CHEBI:23378"/>
    </ligand>
</feature>
<dbReference type="SUPFAM" id="SSF52833">
    <property type="entry name" value="Thioredoxin-like"/>
    <property type="match status" value="1"/>
</dbReference>
<evidence type="ECO:0000259" key="5">
    <source>
        <dbReference type="PROSITE" id="PS51352"/>
    </source>
</evidence>
<reference evidence="7" key="1">
    <citation type="submission" date="2017-06" db="EMBL/GenBank/DDBJ databases">
        <authorList>
            <person name="Varghese N."/>
            <person name="Submissions S."/>
        </authorList>
    </citation>
    <scope>NUCLEOTIDE SEQUENCE [LARGE SCALE GENOMIC DNA]</scope>
    <source>
        <strain evidence="7">JAD2</strain>
    </source>
</reference>
<feature type="binding site" evidence="3">
    <location>
        <position position="177"/>
    </location>
    <ligand>
        <name>Cu cation</name>
        <dbReference type="ChEBI" id="CHEBI:23378"/>
    </ligand>
</feature>
<proteinExistence type="inferred from homology"/>
<dbReference type="InterPro" id="IPR036249">
    <property type="entry name" value="Thioredoxin-like_sf"/>
</dbReference>
<gene>
    <name evidence="6" type="ORF">SAMN02746019_00012950</name>
</gene>
<dbReference type="FunCoup" id="A0A212REV0">
    <property type="interactions" value="75"/>
</dbReference>
<comment type="similarity">
    <text evidence="1">Belongs to the SCO1/2 family.</text>
</comment>
<dbReference type="AlphaFoldDB" id="A0A212REV0"/>
<evidence type="ECO:0000256" key="3">
    <source>
        <dbReference type="PIRSR" id="PIRSR603782-1"/>
    </source>
</evidence>
<evidence type="ECO:0000313" key="7">
    <source>
        <dbReference type="Proteomes" id="UP000197025"/>
    </source>
</evidence>
<dbReference type="Pfam" id="PF02630">
    <property type="entry name" value="SCO1-SenC"/>
    <property type="match status" value="1"/>
</dbReference>
<protein>
    <submittedName>
        <fullName evidence="6">Protein SCO1/2</fullName>
    </submittedName>
</protein>
<accession>A0A212REV0</accession>
<feature type="binding site" evidence="3">
    <location>
        <position position="71"/>
    </location>
    <ligand>
        <name>Cu cation</name>
        <dbReference type="ChEBI" id="CHEBI:23378"/>
    </ligand>
</feature>
<dbReference type="Proteomes" id="UP000197025">
    <property type="component" value="Unassembled WGS sequence"/>
</dbReference>
<dbReference type="InterPro" id="IPR003782">
    <property type="entry name" value="SCO1/SenC"/>
</dbReference>
<dbReference type="GO" id="GO:0046872">
    <property type="term" value="F:metal ion binding"/>
    <property type="evidence" value="ECO:0007669"/>
    <property type="project" value="UniProtKB-KW"/>
</dbReference>
<dbReference type="EMBL" id="FYEK01000044">
    <property type="protein sequence ID" value="SNB70674.1"/>
    <property type="molecule type" value="Genomic_DNA"/>
</dbReference>
<dbReference type="OrthoDB" id="9811998at2"/>
<organism evidence="6 7">
    <name type="scientific">Thermoflexus hugenholtzii JAD2</name>
    <dbReference type="NCBI Taxonomy" id="877466"/>
    <lineage>
        <taxon>Bacteria</taxon>
        <taxon>Bacillati</taxon>
        <taxon>Chloroflexota</taxon>
        <taxon>Thermoflexia</taxon>
        <taxon>Thermoflexales</taxon>
        <taxon>Thermoflexaceae</taxon>
        <taxon>Thermoflexus</taxon>
    </lineage>
</organism>
<dbReference type="PANTHER" id="PTHR12151">
    <property type="entry name" value="ELECTRON TRANSPORT PROTIN SCO1/SENC FAMILY MEMBER"/>
    <property type="match status" value="1"/>
</dbReference>
<feature type="disulfide bond" description="Redox-active" evidence="4">
    <location>
        <begin position="71"/>
        <end position="75"/>
    </location>
</feature>
<keyword evidence="2 3" id="KW-0186">Copper</keyword>
<keyword evidence="7" id="KW-1185">Reference proteome</keyword>
<dbReference type="CDD" id="cd02968">
    <property type="entry name" value="SCO"/>
    <property type="match status" value="1"/>
</dbReference>
<dbReference type="PROSITE" id="PS51352">
    <property type="entry name" value="THIOREDOXIN_2"/>
    <property type="match status" value="1"/>
</dbReference>
<feature type="domain" description="Thioredoxin" evidence="5">
    <location>
        <begin position="33"/>
        <end position="213"/>
    </location>
</feature>
<dbReference type="Gene3D" id="3.40.30.10">
    <property type="entry name" value="Glutaredoxin"/>
    <property type="match status" value="1"/>
</dbReference>
<evidence type="ECO:0000256" key="1">
    <source>
        <dbReference type="ARBA" id="ARBA00010996"/>
    </source>
</evidence>
<keyword evidence="3" id="KW-0479">Metal-binding</keyword>
<evidence type="ECO:0000313" key="6">
    <source>
        <dbReference type="EMBL" id="SNB70674.1"/>
    </source>
</evidence>
<evidence type="ECO:0000256" key="4">
    <source>
        <dbReference type="PIRSR" id="PIRSR603782-2"/>
    </source>
</evidence>
<name>A0A212REV0_9CHLR</name>